<feature type="transmembrane region" description="Helical" evidence="7">
    <location>
        <begin position="202"/>
        <end position="223"/>
    </location>
</feature>
<evidence type="ECO:0000256" key="1">
    <source>
        <dbReference type="ARBA" id="ARBA00004651"/>
    </source>
</evidence>
<comment type="subcellular location">
    <subcellularLocation>
        <location evidence="1 7">Cell membrane</location>
        <topology evidence="1 7">Multi-pass membrane protein</topology>
    </subcellularLocation>
</comment>
<dbReference type="PROSITE" id="PS50928">
    <property type="entry name" value="ABC_TM1"/>
    <property type="match status" value="1"/>
</dbReference>
<organism evidence="9 10">
    <name type="scientific">Caldalkalibacillus horti</name>
    <dbReference type="NCBI Taxonomy" id="77523"/>
    <lineage>
        <taxon>Bacteria</taxon>
        <taxon>Bacillati</taxon>
        <taxon>Bacillota</taxon>
        <taxon>Bacilli</taxon>
        <taxon>Bacillales</taxon>
        <taxon>Bacillaceae</taxon>
        <taxon>Caldalkalibacillus</taxon>
    </lineage>
</organism>
<dbReference type="SUPFAM" id="SSF161098">
    <property type="entry name" value="MetI-like"/>
    <property type="match status" value="1"/>
</dbReference>
<evidence type="ECO:0000256" key="3">
    <source>
        <dbReference type="ARBA" id="ARBA00022475"/>
    </source>
</evidence>
<keyword evidence="6 7" id="KW-0472">Membrane</keyword>
<evidence type="ECO:0000313" key="9">
    <source>
        <dbReference type="EMBL" id="MDQ0164914.1"/>
    </source>
</evidence>
<dbReference type="EMBL" id="JAUSTY010000003">
    <property type="protein sequence ID" value="MDQ0164914.1"/>
    <property type="molecule type" value="Genomic_DNA"/>
</dbReference>
<dbReference type="InterPro" id="IPR000515">
    <property type="entry name" value="MetI-like"/>
</dbReference>
<evidence type="ECO:0000259" key="8">
    <source>
        <dbReference type="PROSITE" id="PS50928"/>
    </source>
</evidence>
<evidence type="ECO:0000256" key="5">
    <source>
        <dbReference type="ARBA" id="ARBA00022989"/>
    </source>
</evidence>
<feature type="transmembrane region" description="Helical" evidence="7">
    <location>
        <begin position="162"/>
        <end position="181"/>
    </location>
</feature>
<dbReference type="InterPro" id="IPR035906">
    <property type="entry name" value="MetI-like_sf"/>
</dbReference>
<dbReference type="Pfam" id="PF00528">
    <property type="entry name" value="BPD_transp_1"/>
    <property type="match status" value="1"/>
</dbReference>
<sequence>MQIKLEQRTLWEKLQLNLTGSKIGRFFIYFSLSIWSLTTIFPLLWIVNNSFKDSADVVNNSFAIAADPTLQNYVNAFQSMNVGKSYLNSFIMSGGTVFFVLLFGGMAAFILSRFHFRLRGFIQGILVLSLLIPSFATVLPVFELLIKMNLLNTHWALILPHTAGYLPFAVLVLSGYMATIPKELEEAAVMDGCSRLKMYTRIFFPISRPSFATCSVFVFLWSYNDLFSSLIFVGQEHIRPIVVLLSFISSQYGTDYGLMATAVTITVIPVLVIYLFVQRFIEKGLTAGAVKG</sequence>
<dbReference type="PANTHER" id="PTHR43744:SF8">
    <property type="entry name" value="SN-GLYCEROL-3-PHOSPHATE TRANSPORT SYSTEM PERMEASE PROTEIN UGPE"/>
    <property type="match status" value="1"/>
</dbReference>
<protein>
    <submittedName>
        <fullName evidence="9">Raffinose/stachyose/melibiose transport system permease protein</fullName>
    </submittedName>
</protein>
<feature type="transmembrane region" description="Helical" evidence="7">
    <location>
        <begin position="256"/>
        <end position="277"/>
    </location>
</feature>
<evidence type="ECO:0000256" key="4">
    <source>
        <dbReference type="ARBA" id="ARBA00022692"/>
    </source>
</evidence>
<dbReference type="Proteomes" id="UP001235840">
    <property type="component" value="Unassembled WGS sequence"/>
</dbReference>
<evidence type="ECO:0000256" key="7">
    <source>
        <dbReference type="RuleBase" id="RU363032"/>
    </source>
</evidence>
<comment type="similarity">
    <text evidence="7">Belongs to the binding-protein-dependent transport system permease family.</text>
</comment>
<dbReference type="PANTHER" id="PTHR43744">
    <property type="entry name" value="ABC TRANSPORTER PERMEASE PROTEIN MG189-RELATED-RELATED"/>
    <property type="match status" value="1"/>
</dbReference>
<evidence type="ECO:0000256" key="6">
    <source>
        <dbReference type="ARBA" id="ARBA00023136"/>
    </source>
</evidence>
<keyword evidence="4 7" id="KW-0812">Transmembrane</keyword>
<name>A0ABT9VVK5_9BACI</name>
<keyword evidence="2 7" id="KW-0813">Transport</keyword>
<evidence type="ECO:0000313" key="10">
    <source>
        <dbReference type="Proteomes" id="UP001235840"/>
    </source>
</evidence>
<gene>
    <name evidence="9" type="ORF">J2S11_000814</name>
</gene>
<keyword evidence="3" id="KW-1003">Cell membrane</keyword>
<proteinExistence type="inferred from homology"/>
<reference evidence="9 10" key="1">
    <citation type="submission" date="2023-07" db="EMBL/GenBank/DDBJ databases">
        <title>Genomic Encyclopedia of Type Strains, Phase IV (KMG-IV): sequencing the most valuable type-strain genomes for metagenomic binning, comparative biology and taxonomic classification.</title>
        <authorList>
            <person name="Goeker M."/>
        </authorList>
    </citation>
    <scope>NUCLEOTIDE SEQUENCE [LARGE SCALE GENOMIC DNA]</scope>
    <source>
        <strain evidence="9 10">DSM 12751</strain>
    </source>
</reference>
<feature type="transmembrane region" description="Helical" evidence="7">
    <location>
        <begin position="26"/>
        <end position="47"/>
    </location>
</feature>
<keyword evidence="5 7" id="KW-1133">Transmembrane helix</keyword>
<accession>A0ABT9VVK5</accession>
<dbReference type="Gene3D" id="1.10.3720.10">
    <property type="entry name" value="MetI-like"/>
    <property type="match status" value="1"/>
</dbReference>
<feature type="domain" description="ABC transmembrane type-1" evidence="8">
    <location>
        <begin position="86"/>
        <end position="277"/>
    </location>
</feature>
<dbReference type="RefSeq" id="WP_307391257.1">
    <property type="nucleotide sequence ID" value="NZ_BAAADK010000010.1"/>
</dbReference>
<feature type="transmembrane region" description="Helical" evidence="7">
    <location>
        <begin position="124"/>
        <end position="142"/>
    </location>
</feature>
<dbReference type="CDD" id="cd06261">
    <property type="entry name" value="TM_PBP2"/>
    <property type="match status" value="1"/>
</dbReference>
<evidence type="ECO:0000256" key="2">
    <source>
        <dbReference type="ARBA" id="ARBA00022448"/>
    </source>
</evidence>
<feature type="transmembrane region" description="Helical" evidence="7">
    <location>
        <begin position="90"/>
        <end position="112"/>
    </location>
</feature>
<comment type="caution">
    <text evidence="9">The sequence shown here is derived from an EMBL/GenBank/DDBJ whole genome shotgun (WGS) entry which is preliminary data.</text>
</comment>
<keyword evidence="10" id="KW-1185">Reference proteome</keyword>